<feature type="repeat" description="ANK" evidence="3">
    <location>
        <begin position="127"/>
        <end position="159"/>
    </location>
</feature>
<name>A0A814DUQ0_9BILA</name>
<dbReference type="GO" id="GO:0000976">
    <property type="term" value="F:transcription cis-regulatory region binding"/>
    <property type="evidence" value="ECO:0007669"/>
    <property type="project" value="TreeGrafter"/>
</dbReference>
<dbReference type="InterPro" id="IPR036770">
    <property type="entry name" value="Ankyrin_rpt-contain_sf"/>
</dbReference>
<dbReference type="InterPro" id="IPR002110">
    <property type="entry name" value="Ankyrin_rpt"/>
</dbReference>
<sequence>MSFQSSAINDEELVHYAVRYGHIISLEVYLNQNPKCINKLYTYGQSKWTPLLAACFYKHEHIVRMLLTRFKPEIEALGTITLHSIDNRLDLAEEVSSLWTATAVNHFGIVKLLIEHGNANINHLIKTHSTALRAACYHNNLEMVKYLIEHGADPHQSKKGNYTNLMLSAGRRYPIIVNYLVNELKCNINERDENGQTALYYAVRSGSLEITKFLLENGAINIRDDKRKVTPLMRAALFGEINLVEAFKDYCTDIEWIEAKELLATSFSGCISRIENLSRTIEYLNEAFELRLTKNLPKQIITEPLELFHYRHECETIEELNQLLSSNTRDSLRIEAILIHQRLLGNDQSDYHDVIYHYGVNLAYNRQYHECFRWWFYEIDLKQKYNSIIQTDHLNHFISLFVQMKFNDHIDIPIEDLLQLFKIMNYVLISNHYRESFDVNLITLLHLITIISRIIYSENLDEKQELSIDYYRDLYKSMRSIIRHQYKTKTTGLSFLHLCTSSLTENIPFSIDYPCWMTTRLLIDCNADVNTLDLNGNTPLHTLVQNISSSNVLKTIDLLCNAGAHLDYVNKDGQTPLQLVPSFRIKIIERLKKKMDVMCLKCCCARLIQQQQFSYQNILSNSLIDFVRKH</sequence>
<feature type="repeat" description="ANK" evidence="3">
    <location>
        <begin position="535"/>
        <end position="571"/>
    </location>
</feature>
<reference evidence="5" key="1">
    <citation type="submission" date="2021-02" db="EMBL/GenBank/DDBJ databases">
        <authorList>
            <person name="Nowell W R."/>
        </authorList>
    </citation>
    <scope>NUCLEOTIDE SEQUENCE</scope>
</reference>
<dbReference type="GO" id="GO:0045944">
    <property type="term" value="P:positive regulation of transcription by RNA polymerase II"/>
    <property type="evidence" value="ECO:0007669"/>
    <property type="project" value="TreeGrafter"/>
</dbReference>
<dbReference type="PANTHER" id="PTHR24193">
    <property type="entry name" value="ANKYRIN REPEAT PROTEIN"/>
    <property type="match status" value="1"/>
</dbReference>
<protein>
    <recommendedName>
        <fullName evidence="4">Cyclic nucleotide-binding domain-containing protein</fullName>
    </recommendedName>
</protein>
<dbReference type="InterPro" id="IPR000595">
    <property type="entry name" value="cNMP-bd_dom"/>
</dbReference>
<dbReference type="PROSITE" id="PS50088">
    <property type="entry name" value="ANK_REPEAT"/>
    <property type="match status" value="3"/>
</dbReference>
<dbReference type="SMART" id="SM00248">
    <property type="entry name" value="ANK"/>
    <property type="match status" value="8"/>
</dbReference>
<evidence type="ECO:0000313" key="6">
    <source>
        <dbReference type="Proteomes" id="UP000663889"/>
    </source>
</evidence>
<evidence type="ECO:0000256" key="2">
    <source>
        <dbReference type="ARBA" id="ARBA00023043"/>
    </source>
</evidence>
<dbReference type="PROSITE" id="PS50042">
    <property type="entry name" value="CNMP_BINDING_3"/>
    <property type="match status" value="1"/>
</dbReference>
<dbReference type="SUPFAM" id="SSF48403">
    <property type="entry name" value="Ankyrin repeat"/>
    <property type="match status" value="2"/>
</dbReference>
<dbReference type="Gene3D" id="1.25.40.20">
    <property type="entry name" value="Ankyrin repeat-containing domain"/>
    <property type="match status" value="2"/>
</dbReference>
<dbReference type="Pfam" id="PF12796">
    <property type="entry name" value="Ank_2"/>
    <property type="match status" value="2"/>
</dbReference>
<feature type="domain" description="Cyclic nucleotide-binding" evidence="4">
    <location>
        <begin position="201"/>
        <end position="244"/>
    </location>
</feature>
<dbReference type="Pfam" id="PF00023">
    <property type="entry name" value="Ank"/>
    <property type="match status" value="1"/>
</dbReference>
<keyword evidence="1" id="KW-0677">Repeat</keyword>
<evidence type="ECO:0000256" key="3">
    <source>
        <dbReference type="PROSITE-ProRule" id="PRU00023"/>
    </source>
</evidence>
<dbReference type="Proteomes" id="UP000663889">
    <property type="component" value="Unassembled WGS sequence"/>
</dbReference>
<keyword evidence="2 3" id="KW-0040">ANK repeat</keyword>
<gene>
    <name evidence="5" type="ORF">SEV965_LOCUS8637</name>
</gene>
<proteinExistence type="predicted"/>
<dbReference type="Pfam" id="PF13857">
    <property type="entry name" value="Ank_5"/>
    <property type="match status" value="1"/>
</dbReference>
<evidence type="ECO:0000259" key="4">
    <source>
        <dbReference type="PROSITE" id="PS50042"/>
    </source>
</evidence>
<dbReference type="PANTHER" id="PTHR24193:SF121">
    <property type="entry name" value="ADA2A-CONTAINING COMPLEX COMPONENT 3, ISOFORM D"/>
    <property type="match status" value="1"/>
</dbReference>
<dbReference type="GO" id="GO:0005634">
    <property type="term" value="C:nucleus"/>
    <property type="evidence" value="ECO:0007669"/>
    <property type="project" value="TreeGrafter"/>
</dbReference>
<dbReference type="EMBL" id="CAJNOU010000322">
    <property type="protein sequence ID" value="CAF0958530.1"/>
    <property type="molecule type" value="Genomic_DNA"/>
</dbReference>
<evidence type="ECO:0000313" key="5">
    <source>
        <dbReference type="EMBL" id="CAF0958530.1"/>
    </source>
</evidence>
<evidence type="ECO:0000256" key="1">
    <source>
        <dbReference type="ARBA" id="ARBA00022737"/>
    </source>
</evidence>
<accession>A0A814DUQ0</accession>
<comment type="caution">
    <text evidence="5">The sequence shown here is derived from an EMBL/GenBank/DDBJ whole genome shotgun (WGS) entry which is preliminary data.</text>
</comment>
<organism evidence="5 6">
    <name type="scientific">Rotaria sordida</name>
    <dbReference type="NCBI Taxonomy" id="392033"/>
    <lineage>
        <taxon>Eukaryota</taxon>
        <taxon>Metazoa</taxon>
        <taxon>Spiralia</taxon>
        <taxon>Gnathifera</taxon>
        <taxon>Rotifera</taxon>
        <taxon>Eurotatoria</taxon>
        <taxon>Bdelloidea</taxon>
        <taxon>Philodinida</taxon>
        <taxon>Philodinidae</taxon>
        <taxon>Rotaria</taxon>
    </lineage>
</organism>
<dbReference type="PROSITE" id="PS50297">
    <property type="entry name" value="ANK_REP_REGION"/>
    <property type="match status" value="2"/>
</dbReference>
<dbReference type="InterPro" id="IPR050663">
    <property type="entry name" value="Ankyrin-SOCS_Box"/>
</dbReference>
<feature type="repeat" description="ANK" evidence="3">
    <location>
        <begin position="194"/>
        <end position="219"/>
    </location>
</feature>
<dbReference type="AlphaFoldDB" id="A0A814DUQ0"/>